<reference evidence="2 3" key="1">
    <citation type="journal article" date="2013" name="Genome Announc.">
        <title>Complete Genomic Sequence of 'Thermofilum adornatus' Strain 1910bT, a Hyperthermophilic Anaerobic Organotrophic Crenarchaeon.</title>
        <authorList>
            <person name="Dominova I.N."/>
            <person name="Kublanov I.V."/>
            <person name="Podosokorskaya O.A."/>
            <person name="Derbikova K.S."/>
            <person name="Patrushev M.V."/>
            <person name="Toshchakov S.V."/>
        </authorList>
    </citation>
    <scope>NUCLEOTIDE SEQUENCE [LARGE SCALE GENOMIC DNA]</scope>
    <source>
        <strain evidence="3">1910b</strain>
    </source>
</reference>
<dbReference type="AlphaFoldDB" id="S6A4Z4"/>
<keyword evidence="1" id="KW-0472">Membrane</keyword>
<keyword evidence="3" id="KW-1185">Reference proteome</keyword>
<organism evidence="2 3">
    <name type="scientific">Thermofilum adornatum</name>
    <dbReference type="NCBI Taxonomy" id="1365176"/>
    <lineage>
        <taxon>Archaea</taxon>
        <taxon>Thermoproteota</taxon>
        <taxon>Thermoprotei</taxon>
        <taxon>Thermofilales</taxon>
        <taxon>Thermofilaceae</taxon>
        <taxon>Thermofilum</taxon>
    </lineage>
</organism>
<dbReference type="EMBL" id="CP006646">
    <property type="protein sequence ID" value="AGT34547.1"/>
    <property type="molecule type" value="Genomic_DNA"/>
</dbReference>
<dbReference type="Proteomes" id="UP000015543">
    <property type="component" value="Chromosome"/>
</dbReference>
<dbReference type="KEGG" id="thb:N186_00745"/>
<feature type="transmembrane region" description="Helical" evidence="1">
    <location>
        <begin position="20"/>
        <end position="41"/>
    </location>
</feature>
<proteinExistence type="predicted"/>
<dbReference type="HOGENOM" id="CLU_109679_0_0_2"/>
<dbReference type="PATRIC" id="fig|1365176.7.peg.152"/>
<evidence type="ECO:0000313" key="3">
    <source>
        <dbReference type="Proteomes" id="UP000015543"/>
    </source>
</evidence>
<feature type="transmembrane region" description="Helical" evidence="1">
    <location>
        <begin position="145"/>
        <end position="164"/>
    </location>
</feature>
<evidence type="ECO:0000256" key="1">
    <source>
        <dbReference type="SAM" id="Phobius"/>
    </source>
</evidence>
<evidence type="ECO:0008006" key="4">
    <source>
        <dbReference type="Google" id="ProtNLM"/>
    </source>
</evidence>
<accession>S6A4Z4</accession>
<keyword evidence="1" id="KW-0812">Transmembrane</keyword>
<dbReference type="eggNOG" id="arCOG07492">
    <property type="taxonomic scope" value="Archaea"/>
</dbReference>
<keyword evidence="1" id="KW-1133">Transmembrane helix</keyword>
<feature type="transmembrane region" description="Helical" evidence="1">
    <location>
        <begin position="170"/>
        <end position="193"/>
    </location>
</feature>
<name>S6A4Z4_9CREN</name>
<evidence type="ECO:0000313" key="2">
    <source>
        <dbReference type="EMBL" id="AGT34547.1"/>
    </source>
</evidence>
<protein>
    <recommendedName>
        <fullName evidence="4">Mechanosensitive ion channel</fullName>
    </recommendedName>
</protein>
<feature type="transmembrane region" description="Helical" evidence="1">
    <location>
        <begin position="76"/>
        <end position="98"/>
    </location>
</feature>
<gene>
    <name evidence="2" type="ORF">N186_00745</name>
</gene>
<sequence>MVDMSDAEITMLLRQLLEDILSLFPKAGLATLVIFVTLLFVKLLNKAINWLVRTSRLEDYVKRAVPEGTRIPVNSLIIFLADAGVIATSTAIVVRIFVPEYTQAYRDLIAYIYRVGSVVVLSMLTFVIIDALVKSMRLERKTERFFTMLSLLLITLLLIDLAALSSEIKLALAIGIAIGIGLLIGVFSLWAFFGEQIDLLLRTLRSKEIAESRDRDLPVSSED</sequence>
<feature type="transmembrane region" description="Helical" evidence="1">
    <location>
        <begin position="110"/>
        <end position="133"/>
    </location>
</feature>